<feature type="region of interest" description="Disordered" evidence="2">
    <location>
        <begin position="163"/>
        <end position="224"/>
    </location>
</feature>
<feature type="chain" id="PRO_5037463758" evidence="3">
    <location>
        <begin position="25"/>
        <end position="332"/>
    </location>
</feature>
<evidence type="ECO:0000313" key="5">
    <source>
        <dbReference type="EMBL" id="MBI4923701.1"/>
    </source>
</evidence>
<dbReference type="InterPro" id="IPR036737">
    <property type="entry name" value="OmpA-like_sf"/>
</dbReference>
<protein>
    <submittedName>
        <fullName evidence="5">OmpA family protein</fullName>
    </submittedName>
</protein>
<evidence type="ECO:0000313" key="6">
    <source>
        <dbReference type="Proteomes" id="UP000782610"/>
    </source>
</evidence>
<dbReference type="EMBL" id="JACRAF010000061">
    <property type="protein sequence ID" value="MBI4923701.1"/>
    <property type="molecule type" value="Genomic_DNA"/>
</dbReference>
<keyword evidence="3" id="KW-0732">Signal</keyword>
<dbReference type="GO" id="GO:0016020">
    <property type="term" value="C:membrane"/>
    <property type="evidence" value="ECO:0007669"/>
    <property type="project" value="UniProtKB-UniRule"/>
</dbReference>
<organism evidence="5 6">
    <name type="scientific">Devosia nanyangense</name>
    <dbReference type="NCBI Taxonomy" id="1228055"/>
    <lineage>
        <taxon>Bacteria</taxon>
        <taxon>Pseudomonadati</taxon>
        <taxon>Pseudomonadota</taxon>
        <taxon>Alphaproteobacteria</taxon>
        <taxon>Hyphomicrobiales</taxon>
        <taxon>Devosiaceae</taxon>
        <taxon>Devosia</taxon>
    </lineage>
</organism>
<evidence type="ECO:0000259" key="4">
    <source>
        <dbReference type="PROSITE" id="PS51123"/>
    </source>
</evidence>
<dbReference type="Proteomes" id="UP000782610">
    <property type="component" value="Unassembled WGS sequence"/>
</dbReference>
<gene>
    <name evidence="5" type="ORF">HY834_18330</name>
</gene>
<feature type="domain" description="OmpA-like" evidence="4">
    <location>
        <begin position="223"/>
        <end position="332"/>
    </location>
</feature>
<keyword evidence="1" id="KW-0472">Membrane</keyword>
<dbReference type="AlphaFoldDB" id="A0A933L4W8"/>
<dbReference type="InterPro" id="IPR031768">
    <property type="entry name" value="CBM60_xylan-bd"/>
</dbReference>
<dbReference type="Pfam" id="PF00691">
    <property type="entry name" value="OmpA"/>
    <property type="match status" value="1"/>
</dbReference>
<evidence type="ECO:0000256" key="3">
    <source>
        <dbReference type="SAM" id="SignalP"/>
    </source>
</evidence>
<dbReference type="InterPro" id="IPR006665">
    <property type="entry name" value="OmpA-like"/>
</dbReference>
<reference evidence="5" key="1">
    <citation type="submission" date="2020-07" db="EMBL/GenBank/DDBJ databases">
        <title>Huge and variable diversity of episymbiotic CPR bacteria and DPANN archaea in groundwater ecosystems.</title>
        <authorList>
            <person name="He C.Y."/>
            <person name="Keren R."/>
            <person name="Whittaker M."/>
            <person name="Farag I.F."/>
            <person name="Doudna J."/>
            <person name="Cate J.H.D."/>
            <person name="Banfield J.F."/>
        </authorList>
    </citation>
    <scope>NUCLEOTIDE SEQUENCE</scope>
    <source>
        <strain evidence="5">NC_groundwater_1586_Pr3_B-0.1um_66_15</strain>
    </source>
</reference>
<proteinExistence type="predicted"/>
<accession>A0A933L4W8</accession>
<comment type="caution">
    <text evidence="5">The sequence shown here is derived from an EMBL/GenBank/DDBJ whole genome shotgun (WGS) entry which is preliminary data.</text>
</comment>
<dbReference type="Gene3D" id="3.30.1330.60">
    <property type="entry name" value="OmpA-like domain"/>
    <property type="match status" value="1"/>
</dbReference>
<sequence length="332" mass="34553">MKMSQWAATLAAICIAMFPAIAVAADSTLVLVLGGEAYDGPPKFAVTFDGKSLGEGTVAAAIDTGTTGRFADAADKTPYVQSFTFAVPEAVFRPEGEVAIKFLNEAYGGEGSNRDRNLYLASVSLNGRAVTASGLATVTANGIAPSDMLGEFLVIADGSRQGVTKAPQGGWPLPEGAVAEAKPSAPAQTADADPATTSTVEVKPSPSEKSAASTDPDPEVAGPKCDLDELYNVIGFNENSNELTPKLIERLDQVVADIGDRQCNVQVTGYSSKQGATASNALFAIERAQNSLRYLQEHGVKFVRASATGVGATDQFGPDFRSNRRVVITVSP</sequence>
<name>A0A933L4W8_9HYPH</name>
<feature type="signal peptide" evidence="3">
    <location>
        <begin position="1"/>
        <end position="24"/>
    </location>
</feature>
<evidence type="ECO:0000256" key="1">
    <source>
        <dbReference type="PROSITE-ProRule" id="PRU00473"/>
    </source>
</evidence>
<feature type="compositionally biased region" description="Low complexity" evidence="2">
    <location>
        <begin position="183"/>
        <end position="199"/>
    </location>
</feature>
<dbReference type="Gene3D" id="2.60.60.40">
    <property type="match status" value="1"/>
</dbReference>
<evidence type="ECO:0000256" key="2">
    <source>
        <dbReference type="SAM" id="MobiDB-lite"/>
    </source>
</evidence>
<dbReference type="PROSITE" id="PS51123">
    <property type="entry name" value="OMPA_2"/>
    <property type="match status" value="1"/>
</dbReference>
<dbReference type="Pfam" id="PF16841">
    <property type="entry name" value="CBM60"/>
    <property type="match status" value="1"/>
</dbReference>
<dbReference type="SUPFAM" id="SSF103088">
    <property type="entry name" value="OmpA-like"/>
    <property type="match status" value="1"/>
</dbReference>